<feature type="region of interest" description="Disordered" evidence="1">
    <location>
        <begin position="272"/>
        <end position="292"/>
    </location>
</feature>
<dbReference type="SUPFAM" id="SSF51658">
    <property type="entry name" value="Xylose isomerase-like"/>
    <property type="match status" value="1"/>
</dbReference>
<dbReference type="InterPro" id="IPR007801">
    <property type="entry name" value="MbnB/TglH/ChrH"/>
</dbReference>
<dbReference type="Pfam" id="PF05114">
    <property type="entry name" value="MbnB_TglH_ChrH"/>
    <property type="match status" value="1"/>
</dbReference>
<dbReference type="PANTHER" id="PTHR42194">
    <property type="entry name" value="UPF0276 PROTEIN HI_1600"/>
    <property type="match status" value="1"/>
</dbReference>
<accession>A0A328ZRK1</accession>
<dbReference type="PANTHER" id="PTHR42194:SF1">
    <property type="entry name" value="UPF0276 PROTEIN HI_1600"/>
    <property type="match status" value="1"/>
</dbReference>
<name>A0A328ZRK1_9BURK</name>
<dbReference type="InterPro" id="IPR036237">
    <property type="entry name" value="Xyl_isomerase-like_sf"/>
</dbReference>
<comment type="caution">
    <text evidence="2">The sequence shown here is derived from an EMBL/GenBank/DDBJ whole genome shotgun (WGS) entry which is preliminary data.</text>
</comment>
<evidence type="ECO:0000256" key="1">
    <source>
        <dbReference type="SAM" id="MobiDB-lite"/>
    </source>
</evidence>
<feature type="compositionally biased region" description="Pro residues" evidence="1">
    <location>
        <begin position="277"/>
        <end position="286"/>
    </location>
</feature>
<evidence type="ECO:0000313" key="3">
    <source>
        <dbReference type="Proteomes" id="UP000248856"/>
    </source>
</evidence>
<keyword evidence="3" id="KW-1185">Reference proteome</keyword>
<proteinExistence type="predicted"/>
<protein>
    <submittedName>
        <fullName evidence="2">Uncharacterized protein</fullName>
    </submittedName>
</protein>
<gene>
    <name evidence="2" type="ORF">AX018_100598</name>
</gene>
<dbReference type="AlphaFoldDB" id="A0A328ZRK1"/>
<dbReference type="NCBIfam" id="NF003818">
    <property type="entry name" value="PRK05409.1"/>
    <property type="match status" value="1"/>
</dbReference>
<evidence type="ECO:0000313" key="2">
    <source>
        <dbReference type="EMBL" id="RAR85467.1"/>
    </source>
</evidence>
<dbReference type="Gene3D" id="3.20.20.150">
    <property type="entry name" value="Divalent-metal-dependent TIM barrel enzymes"/>
    <property type="match status" value="1"/>
</dbReference>
<dbReference type="EMBL" id="QLTA01000005">
    <property type="protein sequence ID" value="RAR85467.1"/>
    <property type="molecule type" value="Genomic_DNA"/>
</dbReference>
<reference evidence="2 3" key="1">
    <citation type="submission" date="2018-06" db="EMBL/GenBank/DDBJ databases">
        <title>Genomic Encyclopedia of Archaeal and Bacterial Type Strains, Phase II (KMG-II): from individual species to whole genera.</title>
        <authorList>
            <person name="Goeker M."/>
        </authorList>
    </citation>
    <scope>NUCLEOTIDE SEQUENCE [LARGE SCALE GENOMIC DNA]</scope>
    <source>
        <strain evidence="2 3">CFPB 3232</strain>
    </source>
</reference>
<dbReference type="Proteomes" id="UP000248856">
    <property type="component" value="Unassembled WGS sequence"/>
</dbReference>
<organism evidence="2 3">
    <name type="scientific">Paracidovorax anthurii</name>
    <dbReference type="NCBI Taxonomy" id="78229"/>
    <lineage>
        <taxon>Bacteria</taxon>
        <taxon>Pseudomonadati</taxon>
        <taxon>Pseudomonadota</taxon>
        <taxon>Betaproteobacteria</taxon>
        <taxon>Burkholderiales</taxon>
        <taxon>Comamonadaceae</taxon>
        <taxon>Paracidovorax</taxon>
    </lineage>
</organism>
<dbReference type="OrthoDB" id="9763101at2"/>
<sequence length="311" mass="34366">MGGFPQDARLGLGVGLRNQHFGHIQAHRPPVDWFEAISENFMDSGGRPRAVLRWIAERYPVVLHGVSLSIGSTDPLDAGYLRRLRQLADEVAARWVSDHLCWTGVQGINSHDLLPLPLTEETLAHVIRRVRQVQDVLERPLVLENPSTYVRFRHSTLSEPEFLRALCDATGCLLLLDVNNVHVSCFNAGTDPMDYLGAFPFDRVVQLHLAGHQHCGTHIVDTHDQPVSDAVWALFRVAWQRSQGAATLLEWDGDVPDFETLHAEVLRAREFIGPGAAPRPPGPPRPAAGARTAVSTPLDFMVPEVAMGHPA</sequence>